<gene>
    <name evidence="1" type="ORF">J2S17_005165</name>
</gene>
<keyword evidence="2" id="KW-1185">Reference proteome</keyword>
<proteinExistence type="predicted"/>
<accession>A0ABU0AQU2</accession>
<dbReference type="Proteomes" id="UP001238088">
    <property type="component" value="Unassembled WGS sequence"/>
</dbReference>
<evidence type="ECO:0008006" key="3">
    <source>
        <dbReference type="Google" id="ProtNLM"/>
    </source>
</evidence>
<protein>
    <recommendedName>
        <fullName evidence="3">Oxalate:formate antiporter</fullName>
    </recommendedName>
</protein>
<evidence type="ECO:0000313" key="2">
    <source>
        <dbReference type="Proteomes" id="UP001238088"/>
    </source>
</evidence>
<name>A0ABU0AQU2_9BACI</name>
<evidence type="ECO:0000313" key="1">
    <source>
        <dbReference type="EMBL" id="MDQ0273244.1"/>
    </source>
</evidence>
<dbReference type="RefSeq" id="WP_307479109.1">
    <property type="nucleotide sequence ID" value="NZ_JAUSUB010000035.1"/>
</dbReference>
<comment type="caution">
    <text evidence="1">The sequence shown here is derived from an EMBL/GenBank/DDBJ whole genome shotgun (WGS) entry which is preliminary data.</text>
</comment>
<sequence>MKKRNHSIRDLIYILLNEQDQYVISYGIEFTEFTYSLSDSMNNLLLLKHHFEEGDINMHTMFEYVSRDDLKKLAEDDVYGYGDFCWIDFEEEESLNELPGQVIAELLYLGHTKEHLRKPFYNYIRNRFVYLAHDDGWFNKVFYRDFNDFYQMLGDVIPGKLEQMKVEKSLLGLKKKKSYPAVPKDLLLSLKKLMKEGMVISLNNCEHTRSRISIPLWTIGDFANMDDMYEEFEVTSAQNQCEAKLILDKKTKEWQIVSC</sequence>
<dbReference type="EMBL" id="JAUSUB010000035">
    <property type="protein sequence ID" value="MDQ0273244.1"/>
    <property type="molecule type" value="Genomic_DNA"/>
</dbReference>
<organism evidence="1 2">
    <name type="scientific">Cytobacillus purgationiresistens</name>
    <dbReference type="NCBI Taxonomy" id="863449"/>
    <lineage>
        <taxon>Bacteria</taxon>
        <taxon>Bacillati</taxon>
        <taxon>Bacillota</taxon>
        <taxon>Bacilli</taxon>
        <taxon>Bacillales</taxon>
        <taxon>Bacillaceae</taxon>
        <taxon>Cytobacillus</taxon>
    </lineage>
</organism>
<reference evidence="1 2" key="1">
    <citation type="submission" date="2023-07" db="EMBL/GenBank/DDBJ databases">
        <title>Genomic Encyclopedia of Type Strains, Phase IV (KMG-IV): sequencing the most valuable type-strain genomes for metagenomic binning, comparative biology and taxonomic classification.</title>
        <authorList>
            <person name="Goeker M."/>
        </authorList>
    </citation>
    <scope>NUCLEOTIDE SEQUENCE [LARGE SCALE GENOMIC DNA]</scope>
    <source>
        <strain evidence="1 2">DSM 23494</strain>
    </source>
</reference>